<dbReference type="GO" id="GO:0004620">
    <property type="term" value="F:phospholipase activity"/>
    <property type="evidence" value="ECO:0007669"/>
    <property type="project" value="TreeGrafter"/>
</dbReference>
<dbReference type="GO" id="GO:0047372">
    <property type="term" value="F:monoacylglycerol lipase activity"/>
    <property type="evidence" value="ECO:0007669"/>
    <property type="project" value="TreeGrafter"/>
</dbReference>
<accession>A0A645CZP0</accession>
<dbReference type="Gene3D" id="3.40.1090.10">
    <property type="entry name" value="Cytosolic phospholipase A2 catalytic domain"/>
    <property type="match status" value="1"/>
</dbReference>
<organism evidence="4">
    <name type="scientific">bioreactor metagenome</name>
    <dbReference type="NCBI Taxonomy" id="1076179"/>
    <lineage>
        <taxon>unclassified sequences</taxon>
        <taxon>metagenomes</taxon>
        <taxon>ecological metagenomes</taxon>
    </lineage>
</organism>
<keyword evidence="2" id="KW-0443">Lipid metabolism</keyword>
<evidence type="ECO:0000256" key="2">
    <source>
        <dbReference type="ARBA" id="ARBA00023098"/>
    </source>
</evidence>
<sequence>MSELENLDQLRHNNTNLRLTDRFDLFAGTSTGGLLTSLYLLPDKEDKTKARYTAQEVFEFYKEFGPKIFRLTPLQIIKSGGGLFRSRYDENVLYEFAKKLMGETYVSEVLKDCLITSYDMSSRKALLFSRYSCGKYGDGADYKMYDIARSTSAAPTYFAPSYIKAKDDTSRHLVDGGIYANNPSMCAIVESMKLWPEEPFEKLMMVSAGTGKVEKPYFYEQTRRFGYLGWLVPIIDILMSSVSETVDYQTRQIFALSNNSHSYFRIEPLLTGCDTRMDNASKKNMVALETAAQSYLDHNFHVLESIVENFTKA</sequence>
<dbReference type="Pfam" id="PF01734">
    <property type="entry name" value="Patatin"/>
    <property type="match status" value="1"/>
</dbReference>
<dbReference type="AlphaFoldDB" id="A0A645CZP0"/>
<comment type="similarity">
    <text evidence="1">Belongs to the patatin family.</text>
</comment>
<dbReference type="EMBL" id="VSSQ01031657">
    <property type="protein sequence ID" value="MPM82626.1"/>
    <property type="molecule type" value="Genomic_DNA"/>
</dbReference>
<comment type="caution">
    <text evidence="4">The sequence shown here is derived from an EMBL/GenBank/DDBJ whole genome shotgun (WGS) entry which is preliminary data.</text>
</comment>
<evidence type="ECO:0000313" key="4">
    <source>
        <dbReference type="EMBL" id="MPM82626.1"/>
    </source>
</evidence>
<evidence type="ECO:0000259" key="3">
    <source>
        <dbReference type="PROSITE" id="PS51635"/>
    </source>
</evidence>
<proteinExistence type="inferred from homology"/>
<protein>
    <recommendedName>
        <fullName evidence="3">PNPLA domain-containing protein</fullName>
    </recommendedName>
</protein>
<dbReference type="SUPFAM" id="SSF52151">
    <property type="entry name" value="FabD/lysophospholipase-like"/>
    <property type="match status" value="1"/>
</dbReference>
<dbReference type="InterPro" id="IPR002641">
    <property type="entry name" value="PNPLA_dom"/>
</dbReference>
<gene>
    <name evidence="4" type="ORF">SDC9_129688</name>
</gene>
<evidence type="ECO:0000256" key="1">
    <source>
        <dbReference type="ARBA" id="ARBA00010240"/>
    </source>
</evidence>
<reference evidence="4" key="1">
    <citation type="submission" date="2019-08" db="EMBL/GenBank/DDBJ databases">
        <authorList>
            <person name="Kucharzyk K."/>
            <person name="Murdoch R.W."/>
            <person name="Higgins S."/>
            <person name="Loffler F."/>
        </authorList>
    </citation>
    <scope>NUCLEOTIDE SEQUENCE</scope>
</reference>
<dbReference type="GO" id="GO:0006629">
    <property type="term" value="P:lipid metabolic process"/>
    <property type="evidence" value="ECO:0007669"/>
    <property type="project" value="UniProtKB-KW"/>
</dbReference>
<dbReference type="PANTHER" id="PTHR32176:SF92">
    <property type="entry name" value="XYLOSE ISOMERASE"/>
    <property type="match status" value="1"/>
</dbReference>
<dbReference type="PROSITE" id="PS51635">
    <property type="entry name" value="PNPLA"/>
    <property type="match status" value="1"/>
</dbReference>
<name>A0A645CZP0_9ZZZZ</name>
<dbReference type="PANTHER" id="PTHR32176">
    <property type="entry name" value="XYLOSE ISOMERASE"/>
    <property type="match status" value="1"/>
</dbReference>
<feature type="domain" description="PNPLA" evidence="3">
    <location>
        <begin position="1"/>
        <end position="188"/>
    </location>
</feature>
<dbReference type="InterPro" id="IPR016035">
    <property type="entry name" value="Acyl_Trfase/lysoPLipase"/>
</dbReference>